<evidence type="ECO:0000256" key="2">
    <source>
        <dbReference type="ARBA" id="ARBA00022771"/>
    </source>
</evidence>
<evidence type="ECO:0000259" key="6">
    <source>
        <dbReference type="PROSITE" id="PS50865"/>
    </source>
</evidence>
<dbReference type="EMBL" id="LR899557">
    <property type="protein sequence ID" value="CAD7240545.1"/>
    <property type="molecule type" value="Genomic_DNA"/>
</dbReference>
<dbReference type="GO" id="GO:0008270">
    <property type="term" value="F:zinc ion binding"/>
    <property type="evidence" value="ECO:0007669"/>
    <property type="project" value="UniProtKB-KW"/>
</dbReference>
<sequence length="452" mass="51865">MSNPCVVCGASSTKTCSICHVDYYCTKEHQKQHWPTHKSSCLPYKVSIDPEVGQHLVAIRDVSQGQTVFNDQPLVLGPQLFLSWDKMCVSCFSKIQEEHLCSKCGFPVCGQACEESERHRPECLLFQINYIHPMADDVSLDSFYGLVTILRCLYLSFDSLDKWMDITTNMQSEPSNEDQAAKELHDMREKVADFLEIHFSVSRFPVVNIYRACGILHLNSFELQTPDGFLIQGLYTLASKLEHSCIPNIHRSYQEDYNMIARAAIPIKKGQHFTVTYADTMWPTPKRREYLYSTKYFWCKCPRCKDPTELGTYLSGIKCLTCKSGWVISKDPLDEDADWHCEQCNSNVRKETIVEMTSLLEDVVEDLEKKENATIEDYKEILKRHAPFLHPTHAQVLDVKHSLSQMYGNEEGYQMEQLDEDQVKHMVDLCSDVLRVANKLLPGSNCHNSIQS</sequence>
<accession>A0A7R9A2E8</accession>
<dbReference type="CDD" id="cd20071">
    <property type="entry name" value="SET_SMYD"/>
    <property type="match status" value="1"/>
</dbReference>
<evidence type="ECO:0000256" key="3">
    <source>
        <dbReference type="ARBA" id="ARBA00022833"/>
    </source>
</evidence>
<evidence type="ECO:0000256" key="5">
    <source>
        <dbReference type="SAM" id="Coils"/>
    </source>
</evidence>
<dbReference type="InterPro" id="IPR053010">
    <property type="entry name" value="SET_SmydA-8"/>
</dbReference>
<keyword evidence="1" id="KW-0479">Metal-binding</keyword>
<keyword evidence="5" id="KW-0175">Coiled coil</keyword>
<keyword evidence="8" id="KW-1185">Reference proteome</keyword>
<dbReference type="PANTHER" id="PTHR46455:SF3">
    <property type="entry name" value="SET AND MYND DOMAIN CONTAINING, ARTHROPOD-SPECIFIC, MEMBER 9, ISOFORM A-RELATED"/>
    <property type="match status" value="1"/>
</dbReference>
<dbReference type="EMBL" id="CAJPEV010000040">
    <property type="protein sequence ID" value="CAG0879389.1"/>
    <property type="molecule type" value="Genomic_DNA"/>
</dbReference>
<evidence type="ECO:0000256" key="1">
    <source>
        <dbReference type="ARBA" id="ARBA00022723"/>
    </source>
</evidence>
<name>A0A7R9A2E8_9CRUS</name>
<dbReference type="AlphaFoldDB" id="A0A7R9A2E8"/>
<dbReference type="Proteomes" id="UP000677054">
    <property type="component" value="Unassembled WGS sequence"/>
</dbReference>
<feature type="domain" description="MYND-type" evidence="6">
    <location>
        <begin position="5"/>
        <end position="41"/>
    </location>
</feature>
<reference evidence="7" key="1">
    <citation type="submission" date="2020-11" db="EMBL/GenBank/DDBJ databases">
        <authorList>
            <person name="Tran Van P."/>
        </authorList>
    </citation>
    <scope>NUCLEOTIDE SEQUENCE</scope>
</reference>
<dbReference type="SUPFAM" id="SSF82199">
    <property type="entry name" value="SET domain"/>
    <property type="match status" value="1"/>
</dbReference>
<dbReference type="InterPro" id="IPR046341">
    <property type="entry name" value="SET_dom_sf"/>
</dbReference>
<protein>
    <recommendedName>
        <fullName evidence="6">MYND-type domain-containing protein</fullName>
    </recommendedName>
</protein>
<keyword evidence="3" id="KW-0862">Zinc</keyword>
<proteinExistence type="predicted"/>
<feature type="coiled-coil region" evidence="5">
    <location>
        <begin position="353"/>
        <end position="384"/>
    </location>
</feature>
<gene>
    <name evidence="7" type="ORF">DSTB1V02_LOCUS566</name>
</gene>
<dbReference type="OrthoDB" id="265717at2759"/>
<dbReference type="PANTHER" id="PTHR46455">
    <property type="entry name" value="SET AND MYND DOMAIN CONTAINING, ARTHROPOD-SPECIFIC, MEMBER 4, ISOFORM A"/>
    <property type="match status" value="1"/>
</dbReference>
<dbReference type="Pfam" id="PF01753">
    <property type="entry name" value="zf-MYND"/>
    <property type="match status" value="1"/>
</dbReference>
<dbReference type="Gene3D" id="6.10.140.2220">
    <property type="match status" value="2"/>
</dbReference>
<dbReference type="PROSITE" id="PS50865">
    <property type="entry name" value="ZF_MYND_2"/>
    <property type="match status" value="1"/>
</dbReference>
<dbReference type="Gene3D" id="2.170.270.10">
    <property type="entry name" value="SET domain"/>
    <property type="match status" value="1"/>
</dbReference>
<dbReference type="PROSITE" id="PS01360">
    <property type="entry name" value="ZF_MYND_1"/>
    <property type="match status" value="1"/>
</dbReference>
<evidence type="ECO:0000313" key="7">
    <source>
        <dbReference type="EMBL" id="CAD7240545.1"/>
    </source>
</evidence>
<dbReference type="InterPro" id="IPR002893">
    <property type="entry name" value="Znf_MYND"/>
</dbReference>
<dbReference type="SUPFAM" id="SSF144232">
    <property type="entry name" value="HIT/MYND zinc finger-like"/>
    <property type="match status" value="1"/>
</dbReference>
<evidence type="ECO:0000256" key="4">
    <source>
        <dbReference type="PROSITE-ProRule" id="PRU00134"/>
    </source>
</evidence>
<dbReference type="Gene3D" id="1.10.220.160">
    <property type="match status" value="1"/>
</dbReference>
<keyword evidence="2 4" id="KW-0863">Zinc-finger</keyword>
<organism evidence="7">
    <name type="scientific">Darwinula stevensoni</name>
    <dbReference type="NCBI Taxonomy" id="69355"/>
    <lineage>
        <taxon>Eukaryota</taxon>
        <taxon>Metazoa</taxon>
        <taxon>Ecdysozoa</taxon>
        <taxon>Arthropoda</taxon>
        <taxon>Crustacea</taxon>
        <taxon>Oligostraca</taxon>
        <taxon>Ostracoda</taxon>
        <taxon>Podocopa</taxon>
        <taxon>Podocopida</taxon>
        <taxon>Darwinulocopina</taxon>
        <taxon>Darwinuloidea</taxon>
        <taxon>Darwinulidae</taxon>
        <taxon>Darwinula</taxon>
    </lineage>
</organism>
<evidence type="ECO:0000313" key="8">
    <source>
        <dbReference type="Proteomes" id="UP000677054"/>
    </source>
</evidence>